<proteinExistence type="predicted"/>
<dbReference type="RefSeq" id="WP_180551514.1">
    <property type="nucleotide sequence ID" value="NZ_JACCKX010000001.1"/>
</dbReference>
<gene>
    <name evidence="3" type="ORF">H0I39_18890</name>
    <name evidence="4" type="ORF">H0I39_21000</name>
</gene>
<sequence length="239" mass="24746">MAQLRGAWFGACLLAALVTPALAQTPSANLLVNGGFENNPPPSLCANNLGASVTPWQLAGGGRTNVIAVDGGTTVDPALGRTGGGTCNYGINVNFDAEVANPNGTRRHYLDIDGVNELYQTLVVPSCGSGDTRPRTLRFSGYFSSRDTGTGGSGTVRLLRGNVQVAGSRVQPVDGEGVLLASVSSPPHCRGIAGRRYPAPPPWCLATRSPTPSTCRTPPISTTHRSPSTISTAPPPRSR</sequence>
<evidence type="ECO:0000313" key="5">
    <source>
        <dbReference type="Proteomes" id="UP000589716"/>
    </source>
</evidence>
<keyword evidence="5" id="KW-1185">Reference proteome</keyword>
<evidence type="ECO:0000256" key="1">
    <source>
        <dbReference type="SAM" id="MobiDB-lite"/>
    </source>
</evidence>
<evidence type="ECO:0000313" key="3">
    <source>
        <dbReference type="EMBL" id="NZA03269.1"/>
    </source>
</evidence>
<organism evidence="3 5">
    <name type="scientific">Ottowia beijingensis</name>
    <dbReference type="NCBI Taxonomy" id="1207057"/>
    <lineage>
        <taxon>Bacteria</taxon>
        <taxon>Pseudomonadati</taxon>
        <taxon>Pseudomonadota</taxon>
        <taxon>Betaproteobacteria</taxon>
        <taxon>Burkholderiales</taxon>
        <taxon>Comamonadaceae</taxon>
        <taxon>Ottowia</taxon>
    </lineage>
</organism>
<dbReference type="EMBL" id="JACCKX010000001">
    <property type="protein sequence ID" value="NZA03269.1"/>
    <property type="molecule type" value="Genomic_DNA"/>
</dbReference>
<dbReference type="Proteomes" id="UP000589716">
    <property type="component" value="Unassembled WGS sequence"/>
</dbReference>
<evidence type="ECO:0000256" key="2">
    <source>
        <dbReference type="SAM" id="SignalP"/>
    </source>
</evidence>
<evidence type="ECO:0000313" key="4">
    <source>
        <dbReference type="EMBL" id="NZA03509.1"/>
    </source>
</evidence>
<keyword evidence="2" id="KW-0732">Signal</keyword>
<protein>
    <recommendedName>
        <fullName evidence="6">DUF642 domain-containing protein</fullName>
    </recommendedName>
</protein>
<feature type="signal peptide" evidence="2">
    <location>
        <begin position="1"/>
        <end position="23"/>
    </location>
</feature>
<reference evidence="3 5" key="1">
    <citation type="submission" date="2020-07" db="EMBL/GenBank/DDBJ databases">
        <authorList>
            <person name="Maaloum M."/>
        </authorList>
    </citation>
    <scope>NUCLEOTIDE SEQUENCE [LARGE SCALE GENOMIC DNA]</scope>
    <source>
        <strain evidence="3 5">GCS-AN-3</strain>
    </source>
</reference>
<feature type="compositionally biased region" description="Low complexity" evidence="1">
    <location>
        <begin position="208"/>
        <end position="223"/>
    </location>
</feature>
<feature type="region of interest" description="Disordered" evidence="1">
    <location>
        <begin position="208"/>
        <end position="239"/>
    </location>
</feature>
<name>A0A853IZA5_9BURK</name>
<feature type="chain" id="PRO_5036418754" description="DUF642 domain-containing protein" evidence="2">
    <location>
        <begin position="24"/>
        <end position="239"/>
    </location>
</feature>
<dbReference type="AlphaFoldDB" id="A0A853IZA5"/>
<evidence type="ECO:0008006" key="6">
    <source>
        <dbReference type="Google" id="ProtNLM"/>
    </source>
</evidence>
<accession>A0A853IZA5</accession>
<dbReference type="EMBL" id="JACCKX010000004">
    <property type="protein sequence ID" value="NZA03509.1"/>
    <property type="molecule type" value="Genomic_DNA"/>
</dbReference>
<comment type="caution">
    <text evidence="3">The sequence shown here is derived from an EMBL/GenBank/DDBJ whole genome shotgun (WGS) entry which is preliminary data.</text>
</comment>